<organism evidence="1 2">
    <name type="scientific">Psilocybe cf. subviscida</name>
    <dbReference type="NCBI Taxonomy" id="2480587"/>
    <lineage>
        <taxon>Eukaryota</taxon>
        <taxon>Fungi</taxon>
        <taxon>Dikarya</taxon>
        <taxon>Basidiomycota</taxon>
        <taxon>Agaricomycotina</taxon>
        <taxon>Agaricomycetes</taxon>
        <taxon>Agaricomycetidae</taxon>
        <taxon>Agaricales</taxon>
        <taxon>Agaricineae</taxon>
        <taxon>Strophariaceae</taxon>
        <taxon>Psilocybe</taxon>
    </lineage>
</organism>
<proteinExistence type="predicted"/>
<dbReference type="OrthoDB" id="2737573at2759"/>
<dbReference type="AlphaFoldDB" id="A0A8H5BW62"/>
<keyword evidence="2" id="KW-1185">Reference proteome</keyword>
<dbReference type="EMBL" id="JAACJJ010000001">
    <property type="protein sequence ID" value="KAF5330695.1"/>
    <property type="molecule type" value="Genomic_DNA"/>
</dbReference>
<dbReference type="Proteomes" id="UP000567179">
    <property type="component" value="Unassembled WGS sequence"/>
</dbReference>
<reference evidence="1 2" key="1">
    <citation type="journal article" date="2020" name="ISME J.">
        <title>Uncovering the hidden diversity of litter-decomposition mechanisms in mushroom-forming fungi.</title>
        <authorList>
            <person name="Floudas D."/>
            <person name="Bentzer J."/>
            <person name="Ahren D."/>
            <person name="Johansson T."/>
            <person name="Persson P."/>
            <person name="Tunlid A."/>
        </authorList>
    </citation>
    <scope>NUCLEOTIDE SEQUENCE [LARGE SCALE GENOMIC DNA]</scope>
    <source>
        <strain evidence="1 2">CBS 101986</strain>
    </source>
</reference>
<evidence type="ECO:0000313" key="1">
    <source>
        <dbReference type="EMBL" id="KAF5330695.1"/>
    </source>
</evidence>
<protein>
    <submittedName>
        <fullName evidence="1">Uncharacterized protein</fullName>
    </submittedName>
</protein>
<evidence type="ECO:0000313" key="2">
    <source>
        <dbReference type="Proteomes" id="UP000567179"/>
    </source>
</evidence>
<sequence length="199" mass="22728">MFAVDRTWDTDSVASFHRKRDEERLKKGLASFRALNQNDKERALEEEKSTISSNDMKRLTFRACPLEKFPLQACGATSDGLLICPKSLRETKTSSPDKLRFRKGDNLFILAYNHYSQSLSGPAPGQNYISDDGISAKRHEYLGPSPCIAGFLQRENTVEILFWDSYIRLAWIHEHTWDIGAQFDEVVEAWLPVIRTASI</sequence>
<accession>A0A8H5BW62</accession>
<gene>
    <name evidence="1" type="ORF">D9619_006043</name>
</gene>
<comment type="caution">
    <text evidence="1">The sequence shown here is derived from an EMBL/GenBank/DDBJ whole genome shotgun (WGS) entry which is preliminary data.</text>
</comment>
<name>A0A8H5BW62_9AGAR</name>